<sequence>MLHGIDIELRRGEVHAILGENGAGKSTLVKILSGFEPLTAGELQLTDDSGEKIHISQWNNQIAEKAGVVLIHQEFNLVDQLTVAENIFLGSEIKKGLFLDKKQMLKKTREYLQSLQCDIDPDVPVRNLAVSAKQMVEIAKAQAKHAKLLILDEPTAVLTQKESQVLFELIERLRKRGVAIVYISHKLDEIEQIADRITILRDGKLVGHYKGSELTKDDMARLMVGRELSSLFPDIPALNEESEVVLRIENLLLPGVDHGASFSLKRGEILGFSGLVGSGRTALMETVIGLRVAARNNVGSITINGEQLKFKRLADARKKGIAYLSKDRKGSGLLLDKGLSFNFSLFALQKFSRILIDKKQEQQAFDKAVDTFDIRIKDFNVNAGNLSGGNQQKLLLAKILEAEPAIIIIDEPTRGIDIGTKGQIYQFIAQLLAAGHSLILISSDITEIIGLSHRVAVMYHSEIVGVLEGEEINEHEIMRYATGLKTKPQKVTAEKELDKKLSTG</sequence>
<keyword evidence="1" id="KW-0813">Transport</keyword>
<dbReference type="InterPro" id="IPR027417">
    <property type="entry name" value="P-loop_NTPase"/>
</dbReference>
<dbReference type="SMART" id="SM00382">
    <property type="entry name" value="AAA"/>
    <property type="match status" value="2"/>
</dbReference>
<dbReference type="CDD" id="cd03215">
    <property type="entry name" value="ABC_Carb_Monos_II"/>
    <property type="match status" value="1"/>
</dbReference>
<keyword evidence="3" id="KW-0547">Nucleotide-binding</keyword>
<evidence type="ECO:0000259" key="5">
    <source>
        <dbReference type="PROSITE" id="PS50893"/>
    </source>
</evidence>
<evidence type="ECO:0000313" key="7">
    <source>
        <dbReference type="Proteomes" id="UP000218327"/>
    </source>
</evidence>
<dbReference type="AlphaFoldDB" id="A0A2A5B0F2"/>
<proteinExistence type="predicted"/>
<dbReference type="SUPFAM" id="SSF52540">
    <property type="entry name" value="P-loop containing nucleoside triphosphate hydrolases"/>
    <property type="match status" value="2"/>
</dbReference>
<dbReference type="GO" id="GO:0005524">
    <property type="term" value="F:ATP binding"/>
    <property type="evidence" value="ECO:0007669"/>
    <property type="project" value="UniProtKB-KW"/>
</dbReference>
<organism evidence="6 7">
    <name type="scientific">SAR86 cluster bacterium</name>
    <dbReference type="NCBI Taxonomy" id="2030880"/>
    <lineage>
        <taxon>Bacteria</taxon>
        <taxon>Pseudomonadati</taxon>
        <taxon>Pseudomonadota</taxon>
        <taxon>Gammaproteobacteria</taxon>
        <taxon>SAR86 cluster</taxon>
    </lineage>
</organism>
<name>A0A2A5B0F2_9GAMM</name>
<dbReference type="PANTHER" id="PTHR43790:SF9">
    <property type="entry name" value="GALACTOFURANOSE TRANSPORTER ATP-BINDING PROTEIN YTFR"/>
    <property type="match status" value="1"/>
</dbReference>
<feature type="domain" description="ABC transporter" evidence="5">
    <location>
        <begin position="1"/>
        <end position="227"/>
    </location>
</feature>
<keyword evidence="2" id="KW-0677">Repeat</keyword>
<reference evidence="7" key="1">
    <citation type="submission" date="2017-08" db="EMBL/GenBank/DDBJ databases">
        <title>A dynamic microbial community with high functional redundancy inhabits the cold, oxic subseafloor aquifer.</title>
        <authorList>
            <person name="Tully B.J."/>
            <person name="Wheat C.G."/>
            <person name="Glazer B.T."/>
            <person name="Huber J.A."/>
        </authorList>
    </citation>
    <scope>NUCLEOTIDE SEQUENCE [LARGE SCALE GENOMIC DNA]</scope>
</reference>
<dbReference type="EMBL" id="NVVJ01000021">
    <property type="protein sequence ID" value="PCJ25009.1"/>
    <property type="molecule type" value="Genomic_DNA"/>
</dbReference>
<dbReference type="GO" id="GO:0016887">
    <property type="term" value="F:ATP hydrolysis activity"/>
    <property type="evidence" value="ECO:0007669"/>
    <property type="project" value="InterPro"/>
</dbReference>
<feature type="domain" description="ABC transporter" evidence="5">
    <location>
        <begin position="240"/>
        <end position="485"/>
    </location>
</feature>
<dbReference type="Gene3D" id="3.40.50.300">
    <property type="entry name" value="P-loop containing nucleotide triphosphate hydrolases"/>
    <property type="match status" value="2"/>
</dbReference>
<gene>
    <name evidence="6" type="ORF">COA96_08405</name>
</gene>
<accession>A0A2A5B0F2</accession>
<dbReference type="PROSITE" id="PS50893">
    <property type="entry name" value="ABC_TRANSPORTER_2"/>
    <property type="match status" value="2"/>
</dbReference>
<dbReference type="InterPro" id="IPR050107">
    <property type="entry name" value="ABC_carbohydrate_import_ATPase"/>
</dbReference>
<dbReference type="Proteomes" id="UP000218327">
    <property type="component" value="Unassembled WGS sequence"/>
</dbReference>
<dbReference type="PANTHER" id="PTHR43790">
    <property type="entry name" value="CARBOHYDRATE TRANSPORT ATP-BINDING PROTEIN MG119-RELATED"/>
    <property type="match status" value="1"/>
</dbReference>
<dbReference type="InterPro" id="IPR003593">
    <property type="entry name" value="AAA+_ATPase"/>
</dbReference>
<dbReference type="InterPro" id="IPR003439">
    <property type="entry name" value="ABC_transporter-like_ATP-bd"/>
</dbReference>
<dbReference type="CDD" id="cd03216">
    <property type="entry name" value="ABC_Carb_Monos_I"/>
    <property type="match status" value="1"/>
</dbReference>
<evidence type="ECO:0000313" key="6">
    <source>
        <dbReference type="EMBL" id="PCJ25009.1"/>
    </source>
</evidence>
<dbReference type="PROSITE" id="PS00211">
    <property type="entry name" value="ABC_TRANSPORTER_1"/>
    <property type="match status" value="1"/>
</dbReference>
<dbReference type="InterPro" id="IPR017871">
    <property type="entry name" value="ABC_transporter-like_CS"/>
</dbReference>
<evidence type="ECO:0000256" key="2">
    <source>
        <dbReference type="ARBA" id="ARBA00022737"/>
    </source>
</evidence>
<evidence type="ECO:0000256" key="1">
    <source>
        <dbReference type="ARBA" id="ARBA00022448"/>
    </source>
</evidence>
<comment type="caution">
    <text evidence="6">The sequence shown here is derived from an EMBL/GenBank/DDBJ whole genome shotgun (WGS) entry which is preliminary data.</text>
</comment>
<evidence type="ECO:0000256" key="3">
    <source>
        <dbReference type="ARBA" id="ARBA00022741"/>
    </source>
</evidence>
<dbReference type="Pfam" id="PF00005">
    <property type="entry name" value="ABC_tran"/>
    <property type="match status" value="2"/>
</dbReference>
<keyword evidence="4 6" id="KW-0067">ATP-binding</keyword>
<protein>
    <submittedName>
        <fullName evidence="6">ABC transporter ATP-binding protein</fullName>
    </submittedName>
</protein>
<evidence type="ECO:0000256" key="4">
    <source>
        <dbReference type="ARBA" id="ARBA00022840"/>
    </source>
</evidence>